<dbReference type="AlphaFoldDB" id="A0A8T0S025"/>
<keyword evidence="3" id="KW-1185">Reference proteome</keyword>
<name>A0A8T0S025_PANVG</name>
<feature type="compositionally biased region" description="Low complexity" evidence="1">
    <location>
        <begin position="1"/>
        <end position="12"/>
    </location>
</feature>
<dbReference type="EMBL" id="CM029046">
    <property type="protein sequence ID" value="KAG2590176.1"/>
    <property type="molecule type" value="Genomic_DNA"/>
</dbReference>
<feature type="non-terminal residue" evidence="2">
    <location>
        <position position="1"/>
    </location>
</feature>
<protein>
    <submittedName>
        <fullName evidence="2">Uncharacterized protein</fullName>
    </submittedName>
</protein>
<gene>
    <name evidence="2" type="ORF">PVAP13_5NG284934</name>
</gene>
<dbReference type="Proteomes" id="UP000823388">
    <property type="component" value="Chromosome 5N"/>
</dbReference>
<organism evidence="2 3">
    <name type="scientific">Panicum virgatum</name>
    <name type="common">Blackwell switchgrass</name>
    <dbReference type="NCBI Taxonomy" id="38727"/>
    <lineage>
        <taxon>Eukaryota</taxon>
        <taxon>Viridiplantae</taxon>
        <taxon>Streptophyta</taxon>
        <taxon>Embryophyta</taxon>
        <taxon>Tracheophyta</taxon>
        <taxon>Spermatophyta</taxon>
        <taxon>Magnoliopsida</taxon>
        <taxon>Liliopsida</taxon>
        <taxon>Poales</taxon>
        <taxon>Poaceae</taxon>
        <taxon>PACMAD clade</taxon>
        <taxon>Panicoideae</taxon>
        <taxon>Panicodae</taxon>
        <taxon>Paniceae</taxon>
        <taxon>Panicinae</taxon>
        <taxon>Panicum</taxon>
        <taxon>Panicum sect. Hiantes</taxon>
    </lineage>
</organism>
<accession>A0A8T0S025</accession>
<feature type="compositionally biased region" description="Polar residues" evidence="1">
    <location>
        <begin position="63"/>
        <end position="83"/>
    </location>
</feature>
<feature type="compositionally biased region" description="Low complexity" evidence="1">
    <location>
        <begin position="43"/>
        <end position="58"/>
    </location>
</feature>
<feature type="non-terminal residue" evidence="2">
    <location>
        <position position="139"/>
    </location>
</feature>
<comment type="caution">
    <text evidence="2">The sequence shown here is derived from an EMBL/GenBank/DDBJ whole genome shotgun (WGS) entry which is preliminary data.</text>
</comment>
<evidence type="ECO:0000256" key="1">
    <source>
        <dbReference type="SAM" id="MobiDB-lite"/>
    </source>
</evidence>
<reference evidence="2" key="1">
    <citation type="submission" date="2020-05" db="EMBL/GenBank/DDBJ databases">
        <title>WGS assembly of Panicum virgatum.</title>
        <authorList>
            <person name="Lovell J.T."/>
            <person name="Jenkins J."/>
            <person name="Shu S."/>
            <person name="Juenger T.E."/>
            <person name="Schmutz J."/>
        </authorList>
    </citation>
    <scope>NUCLEOTIDE SEQUENCE</scope>
    <source>
        <strain evidence="2">AP13</strain>
    </source>
</reference>
<evidence type="ECO:0000313" key="3">
    <source>
        <dbReference type="Proteomes" id="UP000823388"/>
    </source>
</evidence>
<evidence type="ECO:0000313" key="2">
    <source>
        <dbReference type="EMBL" id="KAG2590176.1"/>
    </source>
</evidence>
<feature type="compositionally biased region" description="Basic residues" evidence="1">
    <location>
        <begin position="100"/>
        <end position="111"/>
    </location>
</feature>
<feature type="region of interest" description="Disordered" evidence="1">
    <location>
        <begin position="1"/>
        <end position="139"/>
    </location>
</feature>
<proteinExistence type="predicted"/>
<sequence>SRQPRHLLSLSPPAAPPPFSLPAPSSRRRPSPPLTPLCGTGRHGSSGPARGAAGSACARETEANTVAHATSAQRTRGGSSTNMGPARARPHGRQEEMPRRGHAAAARRRPGGGHGAGVQEEDQRHGRHGACVGSNINKQ</sequence>